<dbReference type="AlphaFoldDB" id="M6VZQ9"/>
<evidence type="ECO:0000313" key="1">
    <source>
        <dbReference type="EMBL" id="EMO55003.1"/>
    </source>
</evidence>
<accession>M6VZQ9</accession>
<reference evidence="1 2" key="1">
    <citation type="submission" date="2013-01" db="EMBL/GenBank/DDBJ databases">
        <authorList>
            <person name="Harkins D.M."/>
            <person name="Durkin A.S."/>
            <person name="Brinkac L.M."/>
            <person name="Haft D.H."/>
            <person name="Selengut J.D."/>
            <person name="Sanka R."/>
            <person name="DePew J."/>
            <person name="Purushe J."/>
            <person name="Matthias M.A."/>
            <person name="Vinetz J.M."/>
            <person name="Sutton G.G."/>
            <person name="Nierman W.C."/>
            <person name="Fouts D.E."/>
        </authorList>
    </citation>
    <scope>NUCLEOTIDE SEQUENCE [LARGE SCALE GENOMIC DNA]</scope>
    <source>
        <strain evidence="1 2">HAI1536</strain>
    </source>
</reference>
<sequence length="54" mass="6361">MFKNFSLSKNVGTTQKLNHILELLESSQIPKCDLICRNYFSLLKIYKELSRKIL</sequence>
<evidence type="ECO:0000313" key="2">
    <source>
        <dbReference type="Proteomes" id="UP000012112"/>
    </source>
</evidence>
<protein>
    <submittedName>
        <fullName evidence="1">Uncharacterized protein</fullName>
    </submittedName>
</protein>
<comment type="caution">
    <text evidence="1">The sequence shown here is derived from an EMBL/GenBank/DDBJ whole genome shotgun (WGS) entry which is preliminary data.</text>
</comment>
<gene>
    <name evidence="1" type="ORF">LEP1GSC172_2402</name>
</gene>
<dbReference type="AntiFam" id="ANF00056">
    <property type="entry name" value="Translation of DNA repeat"/>
</dbReference>
<dbReference type="EMBL" id="AKWD02000016">
    <property type="protein sequence ID" value="EMO55003.1"/>
    <property type="molecule type" value="Genomic_DNA"/>
</dbReference>
<organism evidence="1 2">
    <name type="scientific">Leptospira noguchii</name>
    <dbReference type="NCBI Taxonomy" id="28182"/>
    <lineage>
        <taxon>Bacteria</taxon>
        <taxon>Pseudomonadati</taxon>
        <taxon>Spirochaetota</taxon>
        <taxon>Spirochaetia</taxon>
        <taxon>Leptospirales</taxon>
        <taxon>Leptospiraceae</taxon>
        <taxon>Leptospira</taxon>
    </lineage>
</organism>
<proteinExistence type="predicted"/>
<dbReference type="Proteomes" id="UP000012112">
    <property type="component" value="Unassembled WGS sequence"/>
</dbReference>
<name>M6VZQ9_9LEPT</name>